<evidence type="ECO:0000256" key="1">
    <source>
        <dbReference type="ARBA" id="ARBA00022618"/>
    </source>
</evidence>
<gene>
    <name evidence="4 7" type="primary">whiA</name>
    <name evidence="7" type="ORF">H9736_07445</name>
</gene>
<protein>
    <recommendedName>
        <fullName evidence="4">Probable cell division protein WhiA</fullName>
    </recommendedName>
</protein>
<reference evidence="7" key="2">
    <citation type="submission" date="2021-04" db="EMBL/GenBank/DDBJ databases">
        <authorList>
            <person name="Gilroy R."/>
        </authorList>
    </citation>
    <scope>NUCLEOTIDE SEQUENCE</scope>
    <source>
        <strain evidence="7">CHK188-5543</strain>
    </source>
</reference>
<comment type="caution">
    <text evidence="7">The sequence shown here is derived from an EMBL/GenBank/DDBJ whole genome shotgun (WGS) entry which is preliminary data.</text>
</comment>
<dbReference type="Pfam" id="PF14527">
    <property type="entry name" value="LAGLIDADG_WhiA"/>
    <property type="match status" value="1"/>
</dbReference>
<keyword evidence="2 4" id="KW-0238">DNA-binding</keyword>
<dbReference type="InterPro" id="IPR003802">
    <property type="entry name" value="Sporulation_regulator_WhiA"/>
</dbReference>
<dbReference type="EMBL" id="DXES01000163">
    <property type="protein sequence ID" value="HIX66068.1"/>
    <property type="molecule type" value="Genomic_DNA"/>
</dbReference>
<evidence type="ECO:0000259" key="6">
    <source>
        <dbReference type="Pfam" id="PF14527"/>
    </source>
</evidence>
<comment type="function">
    <text evidence="4">Involved in cell division and chromosome segregation.</text>
</comment>
<feature type="domain" description="WhiA LAGLIDADG-like" evidence="6">
    <location>
        <begin position="126"/>
        <end position="216"/>
    </location>
</feature>
<comment type="similarity">
    <text evidence="4">Belongs to the WhiA family.</text>
</comment>
<dbReference type="NCBIfam" id="TIGR00647">
    <property type="entry name" value="DNA_bind_WhiA"/>
    <property type="match status" value="1"/>
</dbReference>
<dbReference type="Pfam" id="PF02650">
    <property type="entry name" value="HTH_WhiA"/>
    <property type="match status" value="1"/>
</dbReference>
<organism evidence="7 8">
    <name type="scientific">Candidatus Anaerotruncus excrementipullorum</name>
    <dbReference type="NCBI Taxonomy" id="2838465"/>
    <lineage>
        <taxon>Bacteria</taxon>
        <taxon>Bacillati</taxon>
        <taxon>Bacillota</taxon>
        <taxon>Clostridia</taxon>
        <taxon>Eubacteriales</taxon>
        <taxon>Oscillospiraceae</taxon>
        <taxon>Anaerotruncus</taxon>
    </lineage>
</organism>
<dbReference type="GO" id="GO:0043937">
    <property type="term" value="P:regulation of sporulation"/>
    <property type="evidence" value="ECO:0007669"/>
    <property type="project" value="InterPro"/>
</dbReference>
<dbReference type="InterPro" id="IPR027434">
    <property type="entry name" value="Homing_endonucl"/>
</dbReference>
<dbReference type="PANTHER" id="PTHR37307:SF1">
    <property type="entry name" value="CELL DIVISION PROTEIN WHIA-RELATED"/>
    <property type="match status" value="1"/>
</dbReference>
<dbReference type="InterPro" id="IPR039518">
    <property type="entry name" value="WhiA_LAGLIDADG_dom"/>
</dbReference>
<name>A0A9D1WRW7_9FIRM</name>
<proteinExistence type="inferred from homology"/>
<dbReference type="AlphaFoldDB" id="A0A9D1WRW7"/>
<evidence type="ECO:0000259" key="5">
    <source>
        <dbReference type="Pfam" id="PF02650"/>
    </source>
</evidence>
<accession>A0A9D1WRW7</accession>
<sequence>MRGPVSFAQRIKSEICGNRSFCQRHRRALAYGLLLYGRSFTPESICLHTEHRRVARLYADSIADLAGLSGSITLREVRRQEGKSVYVATVDSLADRLAVLETFCSPQGGGQAGLLEEQIPPGEEGAFLSGVFLACGGVSDPEKDYRAEFSVGGRRLCQDLEAFLGRVLAPPKVTTRRNSYLVYYKESEQIEDLLTLIGAPKCSMELMEVKMVKELRNKVNRATNCETANLSKTVAAGVAQVQAIQAIQAAGGLNLLEEELRELAQLRLDHPELSLRELGGQLRTPISRSGVNHRMRRILEFASRLEQKGRETQ</sequence>
<evidence type="ECO:0000256" key="3">
    <source>
        <dbReference type="ARBA" id="ARBA00023306"/>
    </source>
</evidence>
<evidence type="ECO:0000313" key="7">
    <source>
        <dbReference type="EMBL" id="HIX66068.1"/>
    </source>
</evidence>
<reference evidence="7" key="1">
    <citation type="journal article" date="2021" name="PeerJ">
        <title>Extensive microbial diversity within the chicken gut microbiome revealed by metagenomics and culture.</title>
        <authorList>
            <person name="Gilroy R."/>
            <person name="Ravi A."/>
            <person name="Getino M."/>
            <person name="Pursley I."/>
            <person name="Horton D.L."/>
            <person name="Alikhan N.F."/>
            <person name="Baker D."/>
            <person name="Gharbi K."/>
            <person name="Hall N."/>
            <person name="Watson M."/>
            <person name="Adriaenssens E.M."/>
            <person name="Foster-Nyarko E."/>
            <person name="Jarju S."/>
            <person name="Secka A."/>
            <person name="Antonio M."/>
            <person name="Oren A."/>
            <person name="Chaudhuri R.R."/>
            <person name="La Ragione R."/>
            <person name="Hildebrand F."/>
            <person name="Pallen M.J."/>
        </authorList>
    </citation>
    <scope>NUCLEOTIDE SEQUENCE</scope>
    <source>
        <strain evidence="7">CHK188-5543</strain>
    </source>
</reference>
<dbReference type="InterPro" id="IPR023054">
    <property type="entry name" value="Sporulation_regulator_WhiA_C"/>
</dbReference>
<evidence type="ECO:0000256" key="2">
    <source>
        <dbReference type="ARBA" id="ARBA00023125"/>
    </source>
</evidence>
<keyword evidence="1 4" id="KW-0132">Cell division</keyword>
<evidence type="ECO:0000256" key="4">
    <source>
        <dbReference type="HAMAP-Rule" id="MF_01420"/>
    </source>
</evidence>
<dbReference type="GO" id="GO:0051301">
    <property type="term" value="P:cell division"/>
    <property type="evidence" value="ECO:0007669"/>
    <property type="project" value="UniProtKB-UniRule"/>
</dbReference>
<dbReference type="GO" id="GO:0003677">
    <property type="term" value="F:DNA binding"/>
    <property type="evidence" value="ECO:0007669"/>
    <property type="project" value="UniProtKB-UniRule"/>
</dbReference>
<evidence type="ECO:0000313" key="8">
    <source>
        <dbReference type="Proteomes" id="UP000886800"/>
    </source>
</evidence>
<keyword evidence="3 4" id="KW-0131">Cell cycle</keyword>
<feature type="domain" description="Sporulation regulator WhiA C-terminal" evidence="5">
    <location>
        <begin position="219"/>
        <end position="302"/>
    </location>
</feature>
<dbReference type="HAMAP" id="MF_01420">
    <property type="entry name" value="HTH_type_WhiA"/>
    <property type="match status" value="1"/>
</dbReference>
<dbReference type="Proteomes" id="UP000886800">
    <property type="component" value="Unassembled WGS sequence"/>
</dbReference>
<dbReference type="Gene3D" id="3.10.28.10">
    <property type="entry name" value="Homing endonucleases"/>
    <property type="match status" value="1"/>
</dbReference>
<dbReference type="SUPFAM" id="SSF55608">
    <property type="entry name" value="Homing endonucleases"/>
    <property type="match status" value="1"/>
</dbReference>
<dbReference type="PANTHER" id="PTHR37307">
    <property type="entry name" value="CELL DIVISION PROTEIN WHIA-RELATED"/>
    <property type="match status" value="1"/>
</dbReference>